<evidence type="ECO:0000313" key="13">
    <source>
        <dbReference type="Proteomes" id="UP000238730"/>
    </source>
</evidence>
<keyword evidence="2" id="KW-0285">Flavoprotein</keyword>
<comment type="caution">
    <text evidence="12">The sequence shown here is derived from an EMBL/GenBank/DDBJ whole genome shotgun (WGS) entry which is preliminary data.</text>
</comment>
<dbReference type="Pfam" id="PF00111">
    <property type="entry name" value="Fer2"/>
    <property type="match status" value="1"/>
</dbReference>
<dbReference type="GO" id="GO:0016491">
    <property type="term" value="F:oxidoreductase activity"/>
    <property type="evidence" value="ECO:0007669"/>
    <property type="project" value="UniProtKB-KW"/>
</dbReference>
<name>A0A2S7VHH6_PHOAN</name>
<proteinExistence type="inferred from homology"/>
<dbReference type="InterPro" id="IPR001041">
    <property type="entry name" value="2Fe-2S_ferredoxin-type"/>
</dbReference>
<dbReference type="Proteomes" id="UP000238730">
    <property type="component" value="Unassembled WGS sequence"/>
</dbReference>
<keyword evidence="6" id="KW-0560">Oxidoreductase</keyword>
<dbReference type="Gene3D" id="2.40.30.10">
    <property type="entry name" value="Translation factors"/>
    <property type="match status" value="1"/>
</dbReference>
<feature type="domain" description="2Fe-2S ferredoxin-type" evidence="10">
    <location>
        <begin position="261"/>
        <end position="348"/>
    </location>
</feature>
<evidence type="ECO:0000256" key="2">
    <source>
        <dbReference type="ARBA" id="ARBA00022630"/>
    </source>
</evidence>
<reference evidence="12 13" key="1">
    <citation type="submission" date="2016-12" db="EMBL/GenBank/DDBJ databases">
        <title>Diversity of luminous bacteria.</title>
        <authorList>
            <person name="Yoshizawa S."/>
            <person name="Kogure K."/>
        </authorList>
    </citation>
    <scope>NUCLEOTIDE SEQUENCE [LARGE SCALE GENOMIC DNA]</scope>
    <source>
        <strain evidence="12 13">LC1-200</strain>
    </source>
</reference>
<dbReference type="InterPro" id="IPR039261">
    <property type="entry name" value="FNR_nucleotide-bd"/>
</dbReference>
<dbReference type="AlphaFoldDB" id="A0A2S7VHH6"/>
<dbReference type="GO" id="GO:0051537">
    <property type="term" value="F:2 iron, 2 sulfur cluster binding"/>
    <property type="evidence" value="ECO:0007669"/>
    <property type="project" value="UniProtKB-KW"/>
</dbReference>
<dbReference type="GO" id="GO:0046872">
    <property type="term" value="F:metal ion binding"/>
    <property type="evidence" value="ECO:0007669"/>
    <property type="project" value="UniProtKB-KW"/>
</dbReference>
<dbReference type="Gene3D" id="3.40.50.80">
    <property type="entry name" value="Nucleotide-binding domain of ferredoxin-NADP reductase (FNR) module"/>
    <property type="match status" value="1"/>
</dbReference>
<keyword evidence="7" id="KW-0408">Iron</keyword>
<dbReference type="InterPro" id="IPR012675">
    <property type="entry name" value="Beta-grasp_dom_sf"/>
</dbReference>
<dbReference type="Pfam" id="PF00175">
    <property type="entry name" value="NAD_binding_1"/>
    <property type="match status" value="1"/>
</dbReference>
<dbReference type="InterPro" id="IPR008333">
    <property type="entry name" value="Cbr1-like_FAD-bd_dom"/>
</dbReference>
<dbReference type="CDD" id="cd00207">
    <property type="entry name" value="fer2"/>
    <property type="match status" value="1"/>
</dbReference>
<accession>A0A2S7VHH6</accession>
<dbReference type="PROSITE" id="PS51085">
    <property type="entry name" value="2FE2S_FER_2"/>
    <property type="match status" value="1"/>
</dbReference>
<feature type="domain" description="FAD-binding FR-type" evidence="11">
    <location>
        <begin position="8"/>
        <end position="111"/>
    </location>
</feature>
<comment type="cofactor">
    <cofactor evidence="1">
        <name>FAD</name>
        <dbReference type="ChEBI" id="CHEBI:57692"/>
    </cofactor>
</comment>
<evidence type="ECO:0000259" key="11">
    <source>
        <dbReference type="PROSITE" id="PS51384"/>
    </source>
</evidence>
<comment type="similarity">
    <text evidence="9">In the N-terminal section; belongs to the FAD-binding oxidoreductase type 6 family.</text>
</comment>
<protein>
    <submittedName>
        <fullName evidence="12">Ferredoxin oxidoreductase</fullName>
    </submittedName>
</protein>
<evidence type="ECO:0000256" key="3">
    <source>
        <dbReference type="ARBA" id="ARBA00022714"/>
    </source>
</evidence>
<dbReference type="EMBL" id="MSCJ01000003">
    <property type="protein sequence ID" value="PQJ61624.1"/>
    <property type="molecule type" value="Genomic_DNA"/>
</dbReference>
<evidence type="ECO:0000256" key="7">
    <source>
        <dbReference type="ARBA" id="ARBA00023004"/>
    </source>
</evidence>
<keyword evidence="8" id="KW-0411">Iron-sulfur</keyword>
<evidence type="ECO:0000256" key="4">
    <source>
        <dbReference type="ARBA" id="ARBA00022723"/>
    </source>
</evidence>
<evidence type="ECO:0000256" key="8">
    <source>
        <dbReference type="ARBA" id="ARBA00023014"/>
    </source>
</evidence>
<dbReference type="CDD" id="cd06215">
    <property type="entry name" value="FNR_iron_sulfur_binding_1"/>
    <property type="match status" value="1"/>
</dbReference>
<evidence type="ECO:0000313" key="12">
    <source>
        <dbReference type="EMBL" id="PQJ61624.1"/>
    </source>
</evidence>
<evidence type="ECO:0000256" key="5">
    <source>
        <dbReference type="ARBA" id="ARBA00022827"/>
    </source>
</evidence>
<organism evidence="12 13">
    <name type="scientific">Photobacterium angustum</name>
    <dbReference type="NCBI Taxonomy" id="661"/>
    <lineage>
        <taxon>Bacteria</taxon>
        <taxon>Pseudomonadati</taxon>
        <taxon>Pseudomonadota</taxon>
        <taxon>Gammaproteobacteria</taxon>
        <taxon>Vibrionales</taxon>
        <taxon>Vibrionaceae</taxon>
        <taxon>Photobacterium</taxon>
    </lineage>
</organism>
<evidence type="ECO:0000256" key="1">
    <source>
        <dbReference type="ARBA" id="ARBA00001974"/>
    </source>
</evidence>
<dbReference type="PROSITE" id="PS00197">
    <property type="entry name" value="2FE2S_FER_1"/>
    <property type="match status" value="1"/>
</dbReference>
<dbReference type="SUPFAM" id="SSF52343">
    <property type="entry name" value="Ferredoxin reductase-like, C-terminal NADP-linked domain"/>
    <property type="match status" value="1"/>
</dbReference>
<dbReference type="PANTHER" id="PTHR47354:SF6">
    <property type="entry name" value="NADH OXIDOREDUCTASE HCR"/>
    <property type="match status" value="1"/>
</dbReference>
<sequence length="348" mass="38340">MLANWTNTHPISLICIDKWQETDDTVSIKLATKNTTITFDFKPGQFVNLGVMINGKKEFRAYSISSIPHVSYLQLTIKRVDGGAVSNFIIDHLGIGDALDILTPTGDFNCVDHPPKNKKAVLISAGCGITPVYSMAKTWLTHDSKFDVTFIHAAKSPQQTIFFNQLEQLADKYPLFSLQLLLKDKQETNYAQGRLNKEWLLNLAPDLLERSVYLCGPNQFMEDVKSYLIELGFDMTQFNSESFTPNNNNETATTQDNDIQQDVTLSVPSFNKAIVVPKGSNVAATLEAQGLPLIVACRSGICGSCKCKATPNSTTSTSTETLTKEEIEQGYILACSSTIIANAEVSFT</sequence>
<keyword evidence="5" id="KW-0274">FAD</keyword>
<dbReference type="OrthoDB" id="9796486at2"/>
<evidence type="ECO:0000259" key="10">
    <source>
        <dbReference type="PROSITE" id="PS51085"/>
    </source>
</evidence>
<dbReference type="RefSeq" id="WP_105061519.1">
    <property type="nucleotide sequence ID" value="NZ_MSCJ01000003.1"/>
</dbReference>
<dbReference type="Pfam" id="PF00970">
    <property type="entry name" value="FAD_binding_6"/>
    <property type="match status" value="1"/>
</dbReference>
<keyword evidence="4" id="KW-0479">Metal-binding</keyword>
<dbReference type="InterPro" id="IPR050415">
    <property type="entry name" value="MRET"/>
</dbReference>
<dbReference type="Gene3D" id="3.10.20.30">
    <property type="match status" value="1"/>
</dbReference>
<dbReference type="PANTHER" id="PTHR47354">
    <property type="entry name" value="NADH OXIDOREDUCTASE HCR"/>
    <property type="match status" value="1"/>
</dbReference>
<dbReference type="SUPFAM" id="SSF63380">
    <property type="entry name" value="Riboflavin synthase domain-like"/>
    <property type="match status" value="1"/>
</dbReference>
<dbReference type="InterPro" id="IPR017938">
    <property type="entry name" value="Riboflavin_synthase-like_b-brl"/>
</dbReference>
<dbReference type="InterPro" id="IPR036010">
    <property type="entry name" value="2Fe-2S_ferredoxin-like_sf"/>
</dbReference>
<dbReference type="PROSITE" id="PS51384">
    <property type="entry name" value="FAD_FR"/>
    <property type="match status" value="1"/>
</dbReference>
<dbReference type="PRINTS" id="PR00410">
    <property type="entry name" value="PHEHYDRXLASE"/>
</dbReference>
<dbReference type="SUPFAM" id="SSF54292">
    <property type="entry name" value="2Fe-2S ferredoxin-like"/>
    <property type="match status" value="1"/>
</dbReference>
<evidence type="ECO:0000256" key="6">
    <source>
        <dbReference type="ARBA" id="ARBA00023002"/>
    </source>
</evidence>
<dbReference type="InterPro" id="IPR006058">
    <property type="entry name" value="2Fe2S_fd_BS"/>
</dbReference>
<dbReference type="InterPro" id="IPR017927">
    <property type="entry name" value="FAD-bd_FR_type"/>
</dbReference>
<keyword evidence="3" id="KW-0001">2Fe-2S</keyword>
<evidence type="ECO:0000256" key="9">
    <source>
        <dbReference type="ARBA" id="ARBA00061434"/>
    </source>
</evidence>
<gene>
    <name evidence="12" type="ORF">BTO08_15100</name>
</gene>
<dbReference type="InterPro" id="IPR001433">
    <property type="entry name" value="OxRdtase_FAD/NAD-bd"/>
</dbReference>